<evidence type="ECO:0000256" key="6">
    <source>
        <dbReference type="PIRSR" id="PIRSR602403-1"/>
    </source>
</evidence>
<comment type="caution">
    <text evidence="8">The sequence shown here is derived from an EMBL/GenBank/DDBJ whole genome shotgun (WGS) entry which is preliminary data.</text>
</comment>
<dbReference type="InterPro" id="IPR002403">
    <property type="entry name" value="Cyt_P450_E_grp-IV"/>
</dbReference>
<dbReference type="CDD" id="cd11041">
    <property type="entry name" value="CYP503A1-like"/>
    <property type="match status" value="1"/>
</dbReference>
<dbReference type="Gene3D" id="1.10.630.10">
    <property type="entry name" value="Cytochrome P450"/>
    <property type="match status" value="1"/>
</dbReference>
<keyword evidence="5 6" id="KW-0408">Iron</keyword>
<keyword evidence="7" id="KW-0503">Monooxygenase</keyword>
<dbReference type="SUPFAM" id="SSF48264">
    <property type="entry name" value="Cytochrome P450"/>
    <property type="match status" value="1"/>
</dbReference>
<dbReference type="GO" id="GO:0005506">
    <property type="term" value="F:iron ion binding"/>
    <property type="evidence" value="ECO:0007669"/>
    <property type="project" value="InterPro"/>
</dbReference>
<comment type="cofactor">
    <cofactor evidence="1 6">
        <name>heme</name>
        <dbReference type="ChEBI" id="CHEBI:30413"/>
    </cofactor>
</comment>
<name>A0A8H6Y347_9AGAR</name>
<evidence type="ECO:0000256" key="4">
    <source>
        <dbReference type="ARBA" id="ARBA00023002"/>
    </source>
</evidence>
<accession>A0A8H6Y347</accession>
<comment type="similarity">
    <text evidence="2 7">Belongs to the cytochrome P450 family.</text>
</comment>
<dbReference type="InterPro" id="IPR036396">
    <property type="entry name" value="Cyt_P450_sf"/>
</dbReference>
<evidence type="ECO:0000256" key="3">
    <source>
        <dbReference type="ARBA" id="ARBA00022723"/>
    </source>
</evidence>
<dbReference type="GO" id="GO:0004497">
    <property type="term" value="F:monooxygenase activity"/>
    <property type="evidence" value="ECO:0007669"/>
    <property type="project" value="UniProtKB-KW"/>
</dbReference>
<proteinExistence type="inferred from homology"/>
<feature type="binding site" description="axial binding residue" evidence="6">
    <location>
        <position position="469"/>
    </location>
    <ligand>
        <name>heme</name>
        <dbReference type="ChEBI" id="CHEBI:30413"/>
    </ligand>
    <ligandPart>
        <name>Fe</name>
        <dbReference type="ChEBI" id="CHEBI:18248"/>
    </ligandPart>
</feature>
<evidence type="ECO:0000313" key="9">
    <source>
        <dbReference type="Proteomes" id="UP000623467"/>
    </source>
</evidence>
<dbReference type="GO" id="GO:0016705">
    <property type="term" value="F:oxidoreductase activity, acting on paired donors, with incorporation or reduction of molecular oxygen"/>
    <property type="evidence" value="ECO:0007669"/>
    <property type="project" value="InterPro"/>
</dbReference>
<keyword evidence="4 7" id="KW-0560">Oxidoreductase</keyword>
<keyword evidence="3 6" id="KW-0479">Metal-binding</keyword>
<keyword evidence="6 7" id="KW-0349">Heme</keyword>
<evidence type="ECO:0000256" key="1">
    <source>
        <dbReference type="ARBA" id="ARBA00001971"/>
    </source>
</evidence>
<dbReference type="GO" id="GO:0020037">
    <property type="term" value="F:heme binding"/>
    <property type="evidence" value="ECO:0007669"/>
    <property type="project" value="InterPro"/>
</dbReference>
<dbReference type="PANTHER" id="PTHR46206">
    <property type="entry name" value="CYTOCHROME P450"/>
    <property type="match status" value="1"/>
</dbReference>
<dbReference type="PRINTS" id="PR00465">
    <property type="entry name" value="EP450IV"/>
</dbReference>
<dbReference type="EMBL" id="JACAZH010000013">
    <property type="protein sequence ID" value="KAF7351316.1"/>
    <property type="molecule type" value="Genomic_DNA"/>
</dbReference>
<sequence>MDSSSDRLSPGTITAAVVVGLVILQVIRKFFNPPDPLDAIPSFRIPSYPFGFYVGSWNYVKNGRAITEEGYLKYPGKAFKVALANRWLVLLNGRTLIDDLRKADDSLSVAEATNSTLQLEHTMGHEQYHDPYQVAVIRSAMTRNVSACFPVIRSEVVAAFEDLVPAKDGNLDIPNPILLWLTSLVDWISVPAMQTILPIVSRVSNRFFIGLKCRDPDYIKITTQYALDVVSNSLWLHLMPSILRPTAMYLFGHLEPATRATMKLLGPLLQYRIDMDDQYGPDWPEGDRPNDMISWLLDEARGYPNRRTVRTMTRTLLNVNFGAIHTTTQGTLHALYNLAGNLQYVEPLREEVESVVRTEGWTKAAMGKLVKLDSFLKESARIVPGGAVALMRQVTKDFMFSDGIMVPAGTLIGVPILAEHHDEANYENADVFDPFRFSRMREKAGEGIKHQMVTPALDYLSFGIGRHACPGRFFAVNEQKLLLSHILLTYDFKLKDGVRPEDEWVAILGSANSTAELMFRKRQ</sequence>
<dbReference type="Proteomes" id="UP000623467">
    <property type="component" value="Unassembled WGS sequence"/>
</dbReference>
<evidence type="ECO:0000256" key="2">
    <source>
        <dbReference type="ARBA" id="ARBA00010617"/>
    </source>
</evidence>
<evidence type="ECO:0000256" key="5">
    <source>
        <dbReference type="ARBA" id="ARBA00023004"/>
    </source>
</evidence>
<organism evidence="8 9">
    <name type="scientific">Mycena sanguinolenta</name>
    <dbReference type="NCBI Taxonomy" id="230812"/>
    <lineage>
        <taxon>Eukaryota</taxon>
        <taxon>Fungi</taxon>
        <taxon>Dikarya</taxon>
        <taxon>Basidiomycota</taxon>
        <taxon>Agaricomycotina</taxon>
        <taxon>Agaricomycetes</taxon>
        <taxon>Agaricomycetidae</taxon>
        <taxon>Agaricales</taxon>
        <taxon>Marasmiineae</taxon>
        <taxon>Mycenaceae</taxon>
        <taxon>Mycena</taxon>
    </lineage>
</organism>
<dbReference type="InterPro" id="IPR017972">
    <property type="entry name" value="Cyt_P450_CS"/>
</dbReference>
<dbReference type="AlphaFoldDB" id="A0A8H6Y347"/>
<evidence type="ECO:0000313" key="8">
    <source>
        <dbReference type="EMBL" id="KAF7351316.1"/>
    </source>
</evidence>
<keyword evidence="9" id="KW-1185">Reference proteome</keyword>
<evidence type="ECO:0000256" key="7">
    <source>
        <dbReference type="RuleBase" id="RU000461"/>
    </source>
</evidence>
<dbReference type="Pfam" id="PF00067">
    <property type="entry name" value="p450"/>
    <property type="match status" value="1"/>
</dbReference>
<dbReference type="OrthoDB" id="1844152at2759"/>
<dbReference type="InterPro" id="IPR001128">
    <property type="entry name" value="Cyt_P450"/>
</dbReference>
<dbReference type="PROSITE" id="PS00086">
    <property type="entry name" value="CYTOCHROME_P450"/>
    <property type="match status" value="1"/>
</dbReference>
<gene>
    <name evidence="8" type="ORF">MSAN_01563100</name>
</gene>
<reference evidence="8" key="1">
    <citation type="submission" date="2020-05" db="EMBL/GenBank/DDBJ databases">
        <title>Mycena genomes resolve the evolution of fungal bioluminescence.</title>
        <authorList>
            <person name="Tsai I.J."/>
        </authorList>
    </citation>
    <scope>NUCLEOTIDE SEQUENCE</scope>
    <source>
        <strain evidence="8">160909Yilan</strain>
    </source>
</reference>
<protein>
    <submittedName>
        <fullName evidence="8">Cytochrome P450</fullName>
    </submittedName>
</protein>